<dbReference type="EMBL" id="MVKX01000003">
    <property type="protein sequence ID" value="OOV84634.1"/>
    <property type="molecule type" value="Genomic_DNA"/>
</dbReference>
<gene>
    <name evidence="2" type="ORF">B1202_06665</name>
</gene>
<feature type="transmembrane region" description="Helical" evidence="1">
    <location>
        <begin position="21"/>
        <end position="39"/>
    </location>
</feature>
<keyword evidence="1" id="KW-1133">Transmembrane helix</keyword>
<comment type="caution">
    <text evidence="2">The sequence shown here is derived from an EMBL/GenBank/DDBJ whole genome shotgun (WGS) entry which is preliminary data.</text>
</comment>
<evidence type="ECO:0000313" key="2">
    <source>
        <dbReference type="EMBL" id="OOV84634.1"/>
    </source>
</evidence>
<keyword evidence="1" id="KW-0812">Transmembrane</keyword>
<organism evidence="2 3">
    <name type="scientific">Acinetobacter amyesii</name>
    <dbReference type="NCBI Taxonomy" id="2942470"/>
    <lineage>
        <taxon>Bacteria</taxon>
        <taxon>Pseudomonadati</taxon>
        <taxon>Pseudomonadota</taxon>
        <taxon>Gammaproteobacteria</taxon>
        <taxon>Moraxellales</taxon>
        <taxon>Moraxellaceae</taxon>
        <taxon>Acinetobacter</taxon>
    </lineage>
</organism>
<keyword evidence="1" id="KW-0472">Membrane</keyword>
<sequence>MKALLLTDEINQFHWSMLKSVLLILSILPISQGIVYLWQSTEGSSQIMVGFFAMSLMSSLLALSFWSALKATVANLKQEHASAIEQMVVRLYRYIPMVSLAAMLSYLVTQL</sequence>
<dbReference type="Proteomes" id="UP000191160">
    <property type="component" value="Unassembled WGS sequence"/>
</dbReference>
<name>A0A1T1H451_9GAMM</name>
<reference evidence="2 3" key="1">
    <citation type="submission" date="2017-02" db="EMBL/GenBank/DDBJ databases">
        <title>Acinetobacter sp. ANC 4945, whole genome shotgun sequencing project.</title>
        <authorList>
            <person name="Radolfova-Krizova L."/>
            <person name="Al Atrouni A."/>
            <person name="Nemec A."/>
        </authorList>
    </citation>
    <scope>NUCLEOTIDE SEQUENCE [LARGE SCALE GENOMIC DNA]</scope>
    <source>
        <strain evidence="2 3">ANC 4945</strain>
    </source>
</reference>
<proteinExistence type="predicted"/>
<accession>A0A1T1H451</accession>
<feature type="transmembrane region" description="Helical" evidence="1">
    <location>
        <begin position="90"/>
        <end position="108"/>
    </location>
</feature>
<keyword evidence="3" id="KW-1185">Reference proteome</keyword>
<protein>
    <submittedName>
        <fullName evidence="2">Uncharacterized protein</fullName>
    </submittedName>
</protein>
<evidence type="ECO:0000256" key="1">
    <source>
        <dbReference type="SAM" id="Phobius"/>
    </source>
</evidence>
<dbReference type="AlphaFoldDB" id="A0A1T1H451"/>
<dbReference type="RefSeq" id="WP_078189783.1">
    <property type="nucleotide sequence ID" value="NZ_JAMCOU010000026.1"/>
</dbReference>
<feature type="transmembrane region" description="Helical" evidence="1">
    <location>
        <begin position="45"/>
        <end position="69"/>
    </location>
</feature>
<evidence type="ECO:0000313" key="3">
    <source>
        <dbReference type="Proteomes" id="UP000191160"/>
    </source>
</evidence>